<reference evidence="14" key="1">
    <citation type="submission" date="2022-11" db="EMBL/GenBank/DDBJ databases">
        <authorList>
            <person name="Scott C."/>
            <person name="Bruce N."/>
        </authorList>
    </citation>
    <scope>NUCLEOTIDE SEQUENCE</scope>
</reference>
<dbReference type="Gene3D" id="3.30.40.10">
    <property type="entry name" value="Zinc/RING finger domain, C3HC4 (zinc finger)"/>
    <property type="match status" value="1"/>
</dbReference>
<feature type="compositionally biased region" description="Basic and acidic residues" evidence="12">
    <location>
        <begin position="146"/>
        <end position="159"/>
    </location>
</feature>
<dbReference type="OrthoDB" id="26899at2759"/>
<comment type="similarity">
    <text evidence="3">Belongs to the NSE2 family.</text>
</comment>
<dbReference type="Proteomes" id="UP000838763">
    <property type="component" value="Unassembled WGS sequence"/>
</dbReference>
<dbReference type="PROSITE" id="PS51044">
    <property type="entry name" value="ZF_SP_RING"/>
    <property type="match status" value="1"/>
</dbReference>
<evidence type="ECO:0000256" key="1">
    <source>
        <dbReference type="ARBA" id="ARBA00004123"/>
    </source>
</evidence>
<feature type="compositionally biased region" description="Basic residues" evidence="12">
    <location>
        <begin position="1"/>
        <end position="10"/>
    </location>
</feature>
<dbReference type="PANTHER" id="PTHR21330">
    <property type="entry name" value="E3 SUMO-PROTEIN LIGASE NSE2"/>
    <property type="match status" value="1"/>
</dbReference>
<feature type="region of interest" description="Disordered" evidence="12">
    <location>
        <begin position="1"/>
        <end position="50"/>
    </location>
</feature>
<dbReference type="GO" id="GO:0016925">
    <property type="term" value="P:protein sumoylation"/>
    <property type="evidence" value="ECO:0007669"/>
    <property type="project" value="TreeGrafter"/>
</dbReference>
<dbReference type="InterPro" id="IPR026846">
    <property type="entry name" value="Nse2(Mms21)"/>
</dbReference>
<keyword evidence="8" id="KW-0862">Zinc</keyword>
<keyword evidence="6 10" id="KW-0863">Zinc-finger</keyword>
<keyword evidence="7" id="KW-0833">Ubl conjugation pathway</keyword>
<evidence type="ECO:0000256" key="11">
    <source>
        <dbReference type="SAM" id="Coils"/>
    </source>
</evidence>
<dbReference type="EMBL" id="CALLCH030000016">
    <property type="protein sequence ID" value="CAI4217476.1"/>
    <property type="molecule type" value="Genomic_DNA"/>
</dbReference>
<dbReference type="GO" id="GO:0008270">
    <property type="term" value="F:zinc ion binding"/>
    <property type="evidence" value="ECO:0007669"/>
    <property type="project" value="UniProtKB-KW"/>
</dbReference>
<keyword evidence="9" id="KW-0539">Nucleus</keyword>
<keyword evidence="11" id="KW-0175">Coiled coil</keyword>
<dbReference type="AlphaFoldDB" id="A0A9P1H7R4"/>
<evidence type="ECO:0000256" key="8">
    <source>
        <dbReference type="ARBA" id="ARBA00022833"/>
    </source>
</evidence>
<dbReference type="Pfam" id="PF11789">
    <property type="entry name" value="zf-Nse"/>
    <property type="match status" value="1"/>
</dbReference>
<evidence type="ECO:0000256" key="5">
    <source>
        <dbReference type="ARBA" id="ARBA00022723"/>
    </source>
</evidence>
<dbReference type="PANTHER" id="PTHR21330:SF1">
    <property type="entry name" value="E3 SUMO-PROTEIN LIGASE NSE2"/>
    <property type="match status" value="1"/>
</dbReference>
<feature type="compositionally biased region" description="Low complexity" evidence="12">
    <location>
        <begin position="28"/>
        <end position="37"/>
    </location>
</feature>
<evidence type="ECO:0000256" key="4">
    <source>
        <dbReference type="ARBA" id="ARBA00022679"/>
    </source>
</evidence>
<evidence type="ECO:0000256" key="6">
    <source>
        <dbReference type="ARBA" id="ARBA00022771"/>
    </source>
</evidence>
<comment type="caution">
    <text evidence="14">The sequence shown here is derived from an EMBL/GenBank/DDBJ whole genome shotgun (WGS) entry which is preliminary data.</text>
</comment>
<evidence type="ECO:0000313" key="14">
    <source>
        <dbReference type="EMBL" id="CAI4217476.1"/>
    </source>
</evidence>
<sequence length="336" mass="38219">MLPGRRRLQQGRRDDASSSSTPGRRDPPSSAALAALPRTKRRHNLKTEKLDEHVRESLSLIGRATFELNETLQTARSNLEGLSENKEEERARMQKKVTKLELLAKSLTTEAEQSVRQLVDLKAGVADEREVLRATHDATSTVARTRQQERMRREQRQQELAEAGEADEDGRDVLAEPLFHPSTDMIRELREQKASDYESMAAYQRYSLNNDYIEFKRQWHMGLHGADAIVPDAKRWFTHAGEPVFNYGTSGENGGDEDEEMADGDDDIVIERQKVSTRCPLSLQEMREPYTNSRCKHTFEKDAILEFLVVPSVCGARKPVVTWTFQNETSTLTGQC</sequence>
<gene>
    <name evidence="14" type="ORF">PPNO1_LOCUS7083</name>
</gene>
<keyword evidence="4" id="KW-0808">Transferase</keyword>
<protein>
    <recommendedName>
        <fullName evidence="13">SP-RING-type domain-containing protein</fullName>
    </recommendedName>
</protein>
<dbReference type="InterPro" id="IPR013083">
    <property type="entry name" value="Znf_RING/FYVE/PHD"/>
</dbReference>
<feature type="region of interest" description="Disordered" evidence="12">
    <location>
        <begin position="141"/>
        <end position="171"/>
    </location>
</feature>
<dbReference type="InterPro" id="IPR004181">
    <property type="entry name" value="Znf_MIZ"/>
</dbReference>
<comment type="pathway">
    <text evidence="2">Protein modification; protein sumoylation.</text>
</comment>
<evidence type="ECO:0000313" key="15">
    <source>
        <dbReference type="Proteomes" id="UP000838763"/>
    </source>
</evidence>
<dbReference type="GO" id="GO:0005634">
    <property type="term" value="C:nucleus"/>
    <property type="evidence" value="ECO:0007669"/>
    <property type="project" value="UniProtKB-SubCell"/>
</dbReference>
<dbReference type="GO" id="GO:0000724">
    <property type="term" value="P:double-strand break repair via homologous recombination"/>
    <property type="evidence" value="ECO:0007669"/>
    <property type="project" value="InterPro"/>
</dbReference>
<evidence type="ECO:0000256" key="9">
    <source>
        <dbReference type="ARBA" id="ARBA00023242"/>
    </source>
</evidence>
<evidence type="ECO:0000256" key="10">
    <source>
        <dbReference type="PROSITE-ProRule" id="PRU00452"/>
    </source>
</evidence>
<dbReference type="SUPFAM" id="SSF57850">
    <property type="entry name" value="RING/U-box"/>
    <property type="match status" value="1"/>
</dbReference>
<dbReference type="GO" id="GO:0061665">
    <property type="term" value="F:SUMO ligase activity"/>
    <property type="evidence" value="ECO:0007669"/>
    <property type="project" value="TreeGrafter"/>
</dbReference>
<accession>A0A9P1H7R4</accession>
<keyword evidence="15" id="KW-1185">Reference proteome</keyword>
<feature type="domain" description="SP-RING-type" evidence="13">
    <location>
        <begin position="264"/>
        <end position="336"/>
    </location>
</feature>
<feature type="coiled-coil region" evidence="11">
    <location>
        <begin position="69"/>
        <end position="110"/>
    </location>
</feature>
<evidence type="ECO:0000259" key="13">
    <source>
        <dbReference type="PROSITE" id="PS51044"/>
    </source>
</evidence>
<evidence type="ECO:0000256" key="12">
    <source>
        <dbReference type="SAM" id="MobiDB-lite"/>
    </source>
</evidence>
<evidence type="ECO:0000256" key="2">
    <source>
        <dbReference type="ARBA" id="ARBA00004718"/>
    </source>
</evidence>
<dbReference type="GO" id="GO:0030915">
    <property type="term" value="C:Smc5-Smc6 complex"/>
    <property type="evidence" value="ECO:0007669"/>
    <property type="project" value="InterPro"/>
</dbReference>
<evidence type="ECO:0000256" key="7">
    <source>
        <dbReference type="ARBA" id="ARBA00022786"/>
    </source>
</evidence>
<comment type="subcellular location">
    <subcellularLocation>
        <location evidence="1">Nucleus</location>
    </subcellularLocation>
</comment>
<organism evidence="14 15">
    <name type="scientific">Parascedosporium putredinis</name>
    <dbReference type="NCBI Taxonomy" id="1442378"/>
    <lineage>
        <taxon>Eukaryota</taxon>
        <taxon>Fungi</taxon>
        <taxon>Dikarya</taxon>
        <taxon>Ascomycota</taxon>
        <taxon>Pezizomycotina</taxon>
        <taxon>Sordariomycetes</taxon>
        <taxon>Hypocreomycetidae</taxon>
        <taxon>Microascales</taxon>
        <taxon>Microascaceae</taxon>
        <taxon>Parascedosporium</taxon>
    </lineage>
</organism>
<evidence type="ECO:0000256" key="3">
    <source>
        <dbReference type="ARBA" id="ARBA00008212"/>
    </source>
</evidence>
<proteinExistence type="inferred from homology"/>
<name>A0A9P1H7R4_9PEZI</name>
<keyword evidence="5" id="KW-0479">Metal-binding</keyword>